<keyword evidence="3" id="KW-1133">Transmembrane helix</keyword>
<name>A0A5C6MHF1_9TELE</name>
<dbReference type="GO" id="GO:0016316">
    <property type="term" value="F:phosphatidylinositol-3,4-bisphosphate 4-phosphatase activity"/>
    <property type="evidence" value="ECO:0007669"/>
    <property type="project" value="InterPro"/>
</dbReference>
<evidence type="ECO:0000256" key="2">
    <source>
        <dbReference type="ARBA" id="ARBA00023098"/>
    </source>
</evidence>
<dbReference type="InterPro" id="IPR039034">
    <property type="entry name" value="INPP4"/>
</dbReference>
<dbReference type="Proteomes" id="UP000324091">
    <property type="component" value="Unassembled WGS sequence"/>
</dbReference>
<proteinExistence type="predicted"/>
<keyword evidence="3" id="KW-0472">Membrane</keyword>
<keyword evidence="2" id="KW-0443">Lipid metabolism</keyword>
<evidence type="ECO:0000313" key="4">
    <source>
        <dbReference type="EMBL" id="TWW54313.1"/>
    </source>
</evidence>
<comment type="caution">
    <text evidence="4">The sequence shown here is derived from an EMBL/GenBank/DDBJ whole genome shotgun (WGS) entry which is preliminary data.</text>
</comment>
<reference evidence="4 5" key="1">
    <citation type="submission" date="2019-04" db="EMBL/GenBank/DDBJ databases">
        <title>Chromosome genome assembly for Takifugu flavidus.</title>
        <authorList>
            <person name="Xiao S."/>
        </authorList>
    </citation>
    <scope>NUCLEOTIDE SEQUENCE [LARGE SCALE GENOMIC DNA]</scope>
    <source>
        <strain evidence="4">HTHZ2018</strain>
        <tissue evidence="4">Muscle</tissue>
    </source>
</reference>
<feature type="transmembrane region" description="Helical" evidence="3">
    <location>
        <begin position="434"/>
        <end position="460"/>
    </location>
</feature>
<keyword evidence="3" id="KW-0812">Transmembrane</keyword>
<dbReference type="PANTHER" id="PTHR12187">
    <property type="entry name" value="AGAP000124-PA"/>
    <property type="match status" value="1"/>
</dbReference>
<sequence length="463" mass="51795">MKELGELPPQWECLRCDVIKHCNHLIGSYQETLVVLDRLSASCCLKSSNSKCDKYLQFVPTNLHSQRMEVITSDNISECYEVITFGAPADHHQSFRRGGLSRLVAKTADRAESSMDYSPQELSRVTELLSSLMMLQPLLFGLAEELLSVSLELNTDRLLEVMDSFKQQTELFVHTLNDELVKRALLEIHKTPAPDHSHVSHDITTSSQDSMWANVVRSLHCITIMSNRLVAREDPVQQMTSANGGPNSGRASSSWQELLLPLVVTFRDCVREALGEVRTAVMFVLLQRSLPSNAPHGFPELLQRRHAVFSQALSAAVCGITLKLHRALNQPGFLQQLQTVGLLVQFQGLLSNYGEEAAILEDMEVGVADLRDVTFTLIEAKTEEPEDLLPTLSGMWSRLSWGQMLGCYTRFWLPVCMEGAGDDPTALRRSSCHLYPVAILLVTSHLLVLWLILSLVLLLAQYQ</sequence>
<evidence type="ECO:0000256" key="1">
    <source>
        <dbReference type="ARBA" id="ARBA00022801"/>
    </source>
</evidence>
<keyword evidence="5" id="KW-1185">Reference proteome</keyword>
<dbReference type="AlphaFoldDB" id="A0A5C6MHF1"/>
<dbReference type="PANTHER" id="PTHR12187:SF3">
    <property type="entry name" value="INOSITOL POLYPHOSPHATE 4-PHOSPHATASE TYPE II"/>
    <property type="match status" value="1"/>
</dbReference>
<dbReference type="EMBL" id="RHFK02000297">
    <property type="protein sequence ID" value="TWW54313.1"/>
    <property type="molecule type" value="Genomic_DNA"/>
</dbReference>
<keyword evidence="1" id="KW-0378">Hydrolase</keyword>
<gene>
    <name evidence="4" type="ORF">D4764_0104370</name>
</gene>
<accession>A0A5C6MHF1</accession>
<dbReference type="GO" id="GO:0005737">
    <property type="term" value="C:cytoplasm"/>
    <property type="evidence" value="ECO:0007669"/>
    <property type="project" value="TreeGrafter"/>
</dbReference>
<organism evidence="4 5">
    <name type="scientific">Takifugu flavidus</name>
    <name type="common">sansaifugu</name>
    <dbReference type="NCBI Taxonomy" id="433684"/>
    <lineage>
        <taxon>Eukaryota</taxon>
        <taxon>Metazoa</taxon>
        <taxon>Chordata</taxon>
        <taxon>Craniata</taxon>
        <taxon>Vertebrata</taxon>
        <taxon>Euteleostomi</taxon>
        <taxon>Actinopterygii</taxon>
        <taxon>Neopterygii</taxon>
        <taxon>Teleostei</taxon>
        <taxon>Neoteleostei</taxon>
        <taxon>Acanthomorphata</taxon>
        <taxon>Eupercaria</taxon>
        <taxon>Tetraodontiformes</taxon>
        <taxon>Tetradontoidea</taxon>
        <taxon>Tetraodontidae</taxon>
        <taxon>Takifugu</taxon>
    </lineage>
</organism>
<protein>
    <submittedName>
        <fullName evidence="4">Type II inositol 3,4-bisphosphate 4-phosphatase</fullName>
    </submittedName>
</protein>
<evidence type="ECO:0000313" key="5">
    <source>
        <dbReference type="Proteomes" id="UP000324091"/>
    </source>
</evidence>
<evidence type="ECO:0000256" key="3">
    <source>
        <dbReference type="SAM" id="Phobius"/>
    </source>
</evidence>